<evidence type="ECO:0000313" key="2">
    <source>
        <dbReference type="EMBL" id="RIB35200.1"/>
    </source>
</evidence>
<dbReference type="AlphaFoldDB" id="A0A397WMC0"/>
<name>A0A397WMC0_9ARCH</name>
<accession>A0A397WMC0</accession>
<feature type="transmembrane region" description="Helical" evidence="1">
    <location>
        <begin position="12"/>
        <end position="33"/>
    </location>
</feature>
<reference evidence="2 3" key="1">
    <citation type="journal article" date="2018" name="Syst. Appl. Microbiol.">
        <title>A new symbiotic nanoarchaeote (Candidatus Nanoclepta minutus) and its host (Zestosphaera tikiterensis gen. nov., sp. nov.) from a New Zealand hot spring.</title>
        <authorList>
            <person name="St John E."/>
            <person name="Liu Y."/>
            <person name="Podar M."/>
            <person name="Stott M.B."/>
            <person name="Meneghin J."/>
            <person name="Chen Z."/>
            <person name="Lagutin K."/>
            <person name="Mitchell K."/>
            <person name="Reysenbach A.L."/>
        </authorList>
    </citation>
    <scope>NUCLEOTIDE SEQUENCE [LARGE SCALE GENOMIC DNA]</scope>
    <source>
        <strain evidence="2">NZ3</strain>
    </source>
</reference>
<proteinExistence type="predicted"/>
<keyword evidence="1" id="KW-0812">Transmembrane</keyword>
<protein>
    <submittedName>
        <fullName evidence="2">Uncharacterized protein</fullName>
    </submittedName>
</protein>
<dbReference type="EMBL" id="MWMI01000004">
    <property type="protein sequence ID" value="RIB35200.1"/>
    <property type="molecule type" value="Genomic_DNA"/>
</dbReference>
<dbReference type="Proteomes" id="UP000266622">
    <property type="component" value="Unassembled WGS sequence"/>
</dbReference>
<keyword evidence="1" id="KW-1133">Transmembrane helix</keyword>
<gene>
    <name evidence="2" type="ORF">BXU00_02630</name>
</gene>
<comment type="caution">
    <text evidence="2">The sequence shown here is derived from an EMBL/GenBank/DDBJ whole genome shotgun (WGS) entry which is preliminary data.</text>
</comment>
<keyword evidence="1" id="KW-0472">Membrane</keyword>
<organism evidence="2 3">
    <name type="scientific">Candidatus Nanoclepta minutus</name>
    <dbReference type="NCBI Taxonomy" id="1940235"/>
    <lineage>
        <taxon>Archaea</taxon>
        <taxon>Nanobdellota</taxon>
        <taxon>Candidatus Nanoclepta</taxon>
    </lineage>
</organism>
<sequence length="551" mass="64529">MVRGITKEVEALIAIVIFTLFIIFYFNMVNIGIVNRIRFYQDLYYKLSLSDSILKSIEKEGYIITLNVSIPKYSREFICNISDYNLRKDFCENFPIFYPLNISFLTNLTGALNGTNNTILDPNLGIFLYANFSEFYCEEDKGYVIVKISNPFDKSLSNINVLVMSPTIYKWLEDGSYININESYKFCYLNTNGDCGNSTYNSIGIVIQLYNFNKNSSIYLKISKSYYNYASNLGKVNITSLPYRIAYEPSCYREYNFIITDNIKYDFSNYNDLSCTISEIRNSFLSIRFILNDIALFYNTYNYIFFDNASIANGDFTTKRDISENISCIKIFDSSIGEIGYIIFSKTNWSIISIYNSLYPYINLFYWGPFGEINFKSFFYIYRFESYDQKSYLNNSYFNILFRNQTYFGIISKSSAGIISYYKIMVNIPNPPEMPGEKDILNRFNISYYEKSYTNKEYIYLYLLSDSSNQLLIPIGVYYKFKIPNATISKIEKINYIDIEDLSMINNASFRIDGLKLTYGTVEDKKFSKSYYTYLLYNNTLIKDTITIYLK</sequence>
<evidence type="ECO:0000256" key="1">
    <source>
        <dbReference type="SAM" id="Phobius"/>
    </source>
</evidence>
<evidence type="ECO:0000313" key="3">
    <source>
        <dbReference type="Proteomes" id="UP000266622"/>
    </source>
</evidence>